<keyword evidence="1" id="KW-0560">Oxidoreductase</keyword>
<comment type="cofactor">
    <cofactor evidence="1">
        <name>Cu cation</name>
        <dbReference type="ChEBI" id="CHEBI:23378"/>
    </cofactor>
    <text evidence="1">Contains 1 topaquinone per subunit.</text>
</comment>
<name>A0A6A6E9U9_9PEZI</name>
<protein>
    <recommendedName>
        <fullName evidence="1">Amine oxidase</fullName>
        <ecNumber evidence="1">1.4.3.-</ecNumber>
    </recommendedName>
</protein>
<feature type="domain" description="Copper amine oxidase catalytic" evidence="2">
    <location>
        <begin position="64"/>
        <end position="146"/>
    </location>
</feature>
<keyword evidence="1" id="KW-0186">Copper</keyword>
<dbReference type="PANTHER" id="PTHR10638:SF33">
    <property type="entry name" value="AMINE OXIDASE"/>
    <property type="match status" value="1"/>
</dbReference>
<dbReference type="GO" id="GO:0009308">
    <property type="term" value="P:amine metabolic process"/>
    <property type="evidence" value="ECO:0007669"/>
    <property type="project" value="UniProtKB-UniRule"/>
</dbReference>
<dbReference type="Proteomes" id="UP000800200">
    <property type="component" value="Unassembled WGS sequence"/>
</dbReference>
<proteinExistence type="inferred from homology"/>
<evidence type="ECO:0000256" key="1">
    <source>
        <dbReference type="RuleBase" id="RU000672"/>
    </source>
</evidence>
<dbReference type="InterPro" id="IPR036460">
    <property type="entry name" value="Cu_amine_oxidase_C_sf"/>
</dbReference>
<dbReference type="AlphaFoldDB" id="A0A6A6E9U9"/>
<dbReference type="SUPFAM" id="SSF49998">
    <property type="entry name" value="Amine oxidase catalytic domain"/>
    <property type="match status" value="1"/>
</dbReference>
<keyword evidence="1" id="KW-0479">Metal-binding</keyword>
<dbReference type="Gene3D" id="2.70.98.20">
    <property type="entry name" value="Copper amine oxidase, catalytic domain"/>
    <property type="match status" value="1"/>
</dbReference>
<sequence>MPVGNPAMHNSFGVGYTKSSSIVEHEGTLDPDFTKNIAFKIINKQKVNPITGTLPDATGASLVHDNEELFPSGRHTMQSLGVEGIASGIDQRWNYATSITSVRIQDIVIGHTFGSTHNPRIEDWPIMLSEKMIVGLKPVNFFTGYPV</sequence>
<evidence type="ECO:0000313" key="3">
    <source>
        <dbReference type="EMBL" id="KAF2187339.1"/>
    </source>
</evidence>
<keyword evidence="4" id="KW-1185">Reference proteome</keyword>
<accession>A0A6A6E9U9</accession>
<evidence type="ECO:0000259" key="2">
    <source>
        <dbReference type="Pfam" id="PF01179"/>
    </source>
</evidence>
<comment type="PTM">
    <text evidence="1">Topaquinone (TPQ) is generated by copper-dependent autoxidation of a specific tyrosyl residue.</text>
</comment>
<comment type="similarity">
    <text evidence="1">Belongs to the copper/topaquinone oxidase family.</text>
</comment>
<dbReference type="EC" id="1.4.3.-" evidence="1"/>
<reference evidence="3" key="1">
    <citation type="journal article" date="2020" name="Stud. Mycol.">
        <title>101 Dothideomycetes genomes: a test case for predicting lifestyles and emergence of pathogens.</title>
        <authorList>
            <person name="Haridas S."/>
            <person name="Albert R."/>
            <person name="Binder M."/>
            <person name="Bloem J."/>
            <person name="Labutti K."/>
            <person name="Salamov A."/>
            <person name="Andreopoulos B."/>
            <person name="Baker S."/>
            <person name="Barry K."/>
            <person name="Bills G."/>
            <person name="Bluhm B."/>
            <person name="Cannon C."/>
            <person name="Castanera R."/>
            <person name="Culley D."/>
            <person name="Daum C."/>
            <person name="Ezra D."/>
            <person name="Gonzalez J."/>
            <person name="Henrissat B."/>
            <person name="Kuo A."/>
            <person name="Liang C."/>
            <person name="Lipzen A."/>
            <person name="Lutzoni F."/>
            <person name="Magnuson J."/>
            <person name="Mondo S."/>
            <person name="Nolan M."/>
            <person name="Ohm R."/>
            <person name="Pangilinan J."/>
            <person name="Park H.-J."/>
            <person name="Ramirez L."/>
            <person name="Alfaro M."/>
            <person name="Sun H."/>
            <person name="Tritt A."/>
            <person name="Yoshinaga Y."/>
            <person name="Zwiers L.-H."/>
            <person name="Turgeon B."/>
            <person name="Goodwin S."/>
            <person name="Spatafora J."/>
            <person name="Crous P."/>
            <person name="Grigoriev I."/>
        </authorList>
    </citation>
    <scope>NUCLEOTIDE SEQUENCE</scope>
    <source>
        <strain evidence="3">CBS 207.26</strain>
    </source>
</reference>
<gene>
    <name evidence="3" type="ORF">K469DRAFT_771805</name>
</gene>
<dbReference type="OrthoDB" id="5379943at2759"/>
<organism evidence="3 4">
    <name type="scientific">Zopfia rhizophila CBS 207.26</name>
    <dbReference type="NCBI Taxonomy" id="1314779"/>
    <lineage>
        <taxon>Eukaryota</taxon>
        <taxon>Fungi</taxon>
        <taxon>Dikarya</taxon>
        <taxon>Ascomycota</taxon>
        <taxon>Pezizomycotina</taxon>
        <taxon>Dothideomycetes</taxon>
        <taxon>Dothideomycetes incertae sedis</taxon>
        <taxon>Zopfiaceae</taxon>
        <taxon>Zopfia</taxon>
    </lineage>
</organism>
<dbReference type="InterPro" id="IPR015798">
    <property type="entry name" value="Cu_amine_oxidase_C"/>
</dbReference>
<dbReference type="GO" id="GO:0008131">
    <property type="term" value="F:primary methylamine oxidase activity"/>
    <property type="evidence" value="ECO:0007669"/>
    <property type="project" value="InterPro"/>
</dbReference>
<dbReference type="GO" id="GO:0048038">
    <property type="term" value="F:quinone binding"/>
    <property type="evidence" value="ECO:0007669"/>
    <property type="project" value="InterPro"/>
</dbReference>
<dbReference type="PANTHER" id="PTHR10638">
    <property type="entry name" value="COPPER AMINE OXIDASE"/>
    <property type="match status" value="1"/>
</dbReference>
<dbReference type="EMBL" id="ML994627">
    <property type="protein sequence ID" value="KAF2187339.1"/>
    <property type="molecule type" value="Genomic_DNA"/>
</dbReference>
<keyword evidence="1" id="KW-0801">TPQ</keyword>
<dbReference type="InterPro" id="IPR000269">
    <property type="entry name" value="Cu_amine_oxidase"/>
</dbReference>
<evidence type="ECO:0000313" key="4">
    <source>
        <dbReference type="Proteomes" id="UP000800200"/>
    </source>
</evidence>
<dbReference type="GO" id="GO:0005507">
    <property type="term" value="F:copper ion binding"/>
    <property type="evidence" value="ECO:0007669"/>
    <property type="project" value="InterPro"/>
</dbReference>
<dbReference type="Pfam" id="PF01179">
    <property type="entry name" value="Cu_amine_oxid"/>
    <property type="match status" value="1"/>
</dbReference>